<reference evidence="4" key="2">
    <citation type="journal article" date="2021" name="PeerJ">
        <title>Extensive microbial diversity within the chicken gut microbiome revealed by metagenomics and culture.</title>
        <authorList>
            <person name="Gilroy R."/>
            <person name="Ravi A."/>
            <person name="Getino M."/>
            <person name="Pursley I."/>
            <person name="Horton D.L."/>
            <person name="Alikhan N.F."/>
            <person name="Baker D."/>
            <person name="Gharbi K."/>
            <person name="Hall N."/>
            <person name="Watson M."/>
            <person name="Adriaenssens E.M."/>
            <person name="Foster-Nyarko E."/>
            <person name="Jarju S."/>
            <person name="Secka A."/>
            <person name="Antonio M."/>
            <person name="Oren A."/>
            <person name="Chaudhuri R.R."/>
            <person name="La Ragione R."/>
            <person name="Hildebrand F."/>
            <person name="Pallen M.J."/>
        </authorList>
    </citation>
    <scope>NUCLEOTIDE SEQUENCE</scope>
    <source>
        <strain evidence="4">USAMLcec12-2067</strain>
    </source>
</reference>
<keyword evidence="6" id="KW-1185">Reference proteome</keyword>
<dbReference type="InterPro" id="IPR039564">
    <property type="entry name" value="Peptidase_C39-like"/>
</dbReference>
<sequence length="268" mass="28418">MTYTNSLGPAPRKAAGAPRANAGNRRLDRAAWTPRRTRRARPLFARRPPRPRLVARIALVLALACILALGAPCAIGALEKLTAGAQGTPPDETGGPRSTPKDQWRAGEVPELYQRDPAWASERYAGYSFAEAGCGPTCLSMVYVALTGRADRTPADMGALSERLGCATPDGTAWTFMTDGAAEAGLAAEELPANEASVRRAILSGSPVIASVGPGDFTTTGHFIVLAGIDENGRLEIRDPNSPERTARTWGFDEVLGQCLNLWAYTAS</sequence>
<evidence type="ECO:0000256" key="2">
    <source>
        <dbReference type="SAM" id="Phobius"/>
    </source>
</evidence>
<reference evidence="4" key="3">
    <citation type="submission" date="2021-09" db="EMBL/GenBank/DDBJ databases">
        <authorList>
            <person name="Gilroy R."/>
        </authorList>
    </citation>
    <scope>NUCLEOTIDE SEQUENCE</scope>
    <source>
        <strain evidence="4">USAMLcec12-2067</strain>
    </source>
</reference>
<evidence type="ECO:0000313" key="5">
    <source>
        <dbReference type="EMBL" id="PNV66241.1"/>
    </source>
</evidence>
<gene>
    <name evidence="5" type="ORF">C2L80_02160</name>
    <name evidence="4" type="ORF">K8V16_06635</name>
</gene>
<feature type="transmembrane region" description="Helical" evidence="2">
    <location>
        <begin position="53"/>
        <end position="78"/>
    </location>
</feature>
<dbReference type="Pfam" id="PF13529">
    <property type="entry name" value="Peptidase_C39_2"/>
    <property type="match status" value="1"/>
</dbReference>
<dbReference type="Gene3D" id="3.90.70.10">
    <property type="entry name" value="Cysteine proteinases"/>
    <property type="match status" value="1"/>
</dbReference>
<dbReference type="EMBL" id="DYZL01000136">
    <property type="protein sequence ID" value="HJH43457.1"/>
    <property type="molecule type" value="Genomic_DNA"/>
</dbReference>
<comment type="caution">
    <text evidence="5">The sequence shown here is derived from an EMBL/GenBank/DDBJ whole genome shotgun (WGS) entry which is preliminary data.</text>
</comment>
<evidence type="ECO:0000256" key="1">
    <source>
        <dbReference type="SAM" id="MobiDB-lite"/>
    </source>
</evidence>
<dbReference type="EMBL" id="PPEL01000005">
    <property type="protein sequence ID" value="PNV66241.1"/>
    <property type="molecule type" value="Genomic_DNA"/>
</dbReference>
<feature type="region of interest" description="Disordered" evidence="1">
    <location>
        <begin position="85"/>
        <end position="107"/>
    </location>
</feature>
<accession>A0A2K2U7E6</accession>
<evidence type="ECO:0000313" key="4">
    <source>
        <dbReference type="EMBL" id="HJH43457.1"/>
    </source>
</evidence>
<feature type="region of interest" description="Disordered" evidence="1">
    <location>
        <begin position="1"/>
        <end position="32"/>
    </location>
</feature>
<dbReference type="Proteomes" id="UP000789325">
    <property type="component" value="Unassembled WGS sequence"/>
</dbReference>
<keyword evidence="2" id="KW-1133">Transmembrane helix</keyword>
<dbReference type="AlphaFoldDB" id="A0A2K2U7E6"/>
<keyword evidence="2" id="KW-0472">Membrane</keyword>
<evidence type="ECO:0000313" key="6">
    <source>
        <dbReference type="Proteomes" id="UP000236488"/>
    </source>
</evidence>
<dbReference type="Proteomes" id="UP000236488">
    <property type="component" value="Unassembled WGS sequence"/>
</dbReference>
<reference evidence="5 6" key="1">
    <citation type="journal article" date="2018" name="Int. J. Syst. Evol. Microbiol.">
        <title>Rubneribacter badeniensis gen. nov., sp. nov. and Enteroscipio rubneri gen. nov., sp. nov., new members of the Eggerthellaceae isolated from human faeces.</title>
        <authorList>
            <person name="Danylec N."/>
            <person name="Gobl A."/>
            <person name="Stoll D.A."/>
            <person name="Hetzer B."/>
            <person name="Kulling S.E."/>
            <person name="Huch M."/>
        </authorList>
    </citation>
    <scope>NUCLEOTIDE SEQUENCE [LARGE SCALE GENOMIC DNA]</scope>
    <source>
        <strain evidence="5 6">ResAG-85</strain>
    </source>
</reference>
<proteinExistence type="predicted"/>
<feature type="domain" description="Peptidase C39-like" evidence="3">
    <location>
        <begin position="108"/>
        <end position="241"/>
    </location>
</feature>
<protein>
    <submittedName>
        <fullName evidence="4">C39 family peptidase</fullName>
    </submittedName>
</protein>
<evidence type="ECO:0000259" key="3">
    <source>
        <dbReference type="Pfam" id="PF13529"/>
    </source>
</evidence>
<feature type="compositionally biased region" description="Low complexity" evidence="1">
    <location>
        <begin position="8"/>
        <end position="32"/>
    </location>
</feature>
<keyword evidence="2" id="KW-0812">Transmembrane</keyword>
<dbReference type="RefSeq" id="WP_087195644.1">
    <property type="nucleotide sequence ID" value="NZ_DBEYRC010000147.1"/>
</dbReference>
<organism evidence="5 6">
    <name type="scientific">Rubneribacter badeniensis</name>
    <dbReference type="NCBI Taxonomy" id="2070688"/>
    <lineage>
        <taxon>Bacteria</taxon>
        <taxon>Bacillati</taxon>
        <taxon>Actinomycetota</taxon>
        <taxon>Coriobacteriia</taxon>
        <taxon>Eggerthellales</taxon>
        <taxon>Eggerthellaceae</taxon>
        <taxon>Rubneribacter</taxon>
    </lineage>
</organism>
<name>A0A2K2U7E6_9ACTN</name>